<evidence type="ECO:0000313" key="3">
    <source>
        <dbReference type="Proteomes" id="UP000642819"/>
    </source>
</evidence>
<dbReference type="RefSeq" id="WP_189351367.1">
    <property type="nucleotide sequence ID" value="NZ_BMXK01000015.1"/>
</dbReference>
<keyword evidence="1" id="KW-0812">Transmembrane</keyword>
<keyword evidence="3" id="KW-1185">Reference proteome</keyword>
<dbReference type="Pfam" id="PF10724">
    <property type="entry name" value="DUF2516"/>
    <property type="match status" value="1"/>
</dbReference>
<name>A0ABQ3GLU7_9MICC</name>
<sequence length="101" mass="10505">MELAYLFEQALYRGLAVAGLGLALWALVDALRHPGEAYLREGKRSKGFWGGLNAGAALFCFFGVMGGGAGLFQLVAACVAAVYLADVRPALSGKGGGSYNF</sequence>
<reference evidence="3" key="1">
    <citation type="journal article" date="2019" name="Int. J. Syst. Evol. Microbiol.">
        <title>The Global Catalogue of Microorganisms (GCM) 10K type strain sequencing project: providing services to taxonomists for standard genome sequencing and annotation.</title>
        <authorList>
            <consortium name="The Broad Institute Genomics Platform"/>
            <consortium name="The Broad Institute Genome Sequencing Center for Infectious Disease"/>
            <person name="Wu L."/>
            <person name="Ma J."/>
        </authorList>
    </citation>
    <scope>NUCLEOTIDE SEQUENCE [LARGE SCALE GENOMIC DNA]</scope>
    <source>
        <strain evidence="3">KCTC 19466</strain>
    </source>
</reference>
<dbReference type="InterPro" id="IPR019662">
    <property type="entry name" value="DUF2516"/>
</dbReference>
<accession>A0ABQ3GLU7</accession>
<dbReference type="Proteomes" id="UP000642819">
    <property type="component" value="Unassembled WGS sequence"/>
</dbReference>
<keyword evidence="1" id="KW-1133">Transmembrane helix</keyword>
<evidence type="ECO:0008006" key="4">
    <source>
        <dbReference type="Google" id="ProtNLM"/>
    </source>
</evidence>
<gene>
    <name evidence="2" type="ORF">GCM10008096_28610</name>
</gene>
<proteinExistence type="predicted"/>
<protein>
    <recommendedName>
        <fullName evidence="4">DUF2516 family protein</fullName>
    </recommendedName>
</protein>
<keyword evidence="1" id="KW-0472">Membrane</keyword>
<evidence type="ECO:0000256" key="1">
    <source>
        <dbReference type="SAM" id="Phobius"/>
    </source>
</evidence>
<comment type="caution">
    <text evidence="2">The sequence shown here is derived from an EMBL/GenBank/DDBJ whole genome shotgun (WGS) entry which is preliminary data.</text>
</comment>
<evidence type="ECO:0000313" key="2">
    <source>
        <dbReference type="EMBL" id="GHD12882.1"/>
    </source>
</evidence>
<feature type="transmembrane region" description="Helical" evidence="1">
    <location>
        <begin position="12"/>
        <end position="31"/>
    </location>
</feature>
<organism evidence="2 3">
    <name type="scientific">Zhihengliuella salsuginis</name>
    <dbReference type="NCBI Taxonomy" id="578222"/>
    <lineage>
        <taxon>Bacteria</taxon>
        <taxon>Bacillati</taxon>
        <taxon>Actinomycetota</taxon>
        <taxon>Actinomycetes</taxon>
        <taxon>Micrococcales</taxon>
        <taxon>Micrococcaceae</taxon>
        <taxon>Zhihengliuella</taxon>
    </lineage>
</organism>
<dbReference type="EMBL" id="BMXK01000015">
    <property type="protein sequence ID" value="GHD12882.1"/>
    <property type="molecule type" value="Genomic_DNA"/>
</dbReference>
<feature type="transmembrane region" description="Helical" evidence="1">
    <location>
        <begin position="52"/>
        <end position="85"/>
    </location>
</feature>